<proteinExistence type="predicted"/>
<comment type="caution">
    <text evidence="2">The sequence shown here is derived from an EMBL/GenBank/DDBJ whole genome shotgun (WGS) entry which is preliminary data.</text>
</comment>
<evidence type="ECO:0000313" key="3">
    <source>
        <dbReference type="Proteomes" id="UP000578531"/>
    </source>
</evidence>
<keyword evidence="3" id="KW-1185">Reference proteome</keyword>
<keyword evidence="1" id="KW-0732">Signal</keyword>
<dbReference type="EMBL" id="JACCJC010000012">
    <property type="protein sequence ID" value="KAF6237919.1"/>
    <property type="molecule type" value="Genomic_DNA"/>
</dbReference>
<name>A0A8H6FZY5_9LECA</name>
<organism evidence="2 3">
    <name type="scientific">Letharia columbiana</name>
    <dbReference type="NCBI Taxonomy" id="112416"/>
    <lineage>
        <taxon>Eukaryota</taxon>
        <taxon>Fungi</taxon>
        <taxon>Dikarya</taxon>
        <taxon>Ascomycota</taxon>
        <taxon>Pezizomycotina</taxon>
        <taxon>Lecanoromycetes</taxon>
        <taxon>OSLEUM clade</taxon>
        <taxon>Lecanoromycetidae</taxon>
        <taxon>Lecanorales</taxon>
        <taxon>Lecanorineae</taxon>
        <taxon>Parmeliaceae</taxon>
        <taxon>Letharia</taxon>
    </lineage>
</organism>
<sequence>MAGFQYLCFLVLVQYTLVPTVLSAPYLPTSNLTSSHLNILPHVSSPITVQPLNITNLVEDSGIEYHVPNTITTLYFHLGFPCKEAGVHNTINSARIYCEQKLEQGGDGPLPKSEDPFHEDLGYGAAINVVPSRPDYRLTWDILKDAMDGLWEFLVIEGRYVESEFDICHGALGLVGRGTIREAPETGLAR</sequence>
<dbReference type="OrthoDB" id="5418792at2759"/>
<dbReference type="GeneID" id="59285785"/>
<protein>
    <submittedName>
        <fullName evidence="2">Uncharacterized protein</fullName>
    </submittedName>
</protein>
<feature type="signal peptide" evidence="1">
    <location>
        <begin position="1"/>
        <end position="23"/>
    </location>
</feature>
<gene>
    <name evidence="2" type="ORF">HO173_004120</name>
</gene>
<accession>A0A8H6FZY5</accession>
<reference evidence="2 3" key="1">
    <citation type="journal article" date="2020" name="Genomics">
        <title>Complete, high-quality genomes from long-read metagenomic sequencing of two wolf lichen thalli reveals enigmatic genome architecture.</title>
        <authorList>
            <person name="McKenzie S.K."/>
            <person name="Walston R.F."/>
            <person name="Allen J.L."/>
        </authorList>
    </citation>
    <scope>NUCLEOTIDE SEQUENCE [LARGE SCALE GENOMIC DNA]</scope>
    <source>
        <strain evidence="2">WasteWater2</strain>
    </source>
</reference>
<feature type="chain" id="PRO_5034921558" evidence="1">
    <location>
        <begin position="24"/>
        <end position="190"/>
    </location>
</feature>
<evidence type="ECO:0000313" key="2">
    <source>
        <dbReference type="EMBL" id="KAF6237919.1"/>
    </source>
</evidence>
<dbReference type="RefSeq" id="XP_037167237.1">
    <property type="nucleotide sequence ID" value="XM_037306044.1"/>
</dbReference>
<evidence type="ECO:0000256" key="1">
    <source>
        <dbReference type="SAM" id="SignalP"/>
    </source>
</evidence>
<dbReference type="Proteomes" id="UP000578531">
    <property type="component" value="Unassembled WGS sequence"/>
</dbReference>
<dbReference type="AlphaFoldDB" id="A0A8H6FZY5"/>